<dbReference type="Proteomes" id="UP000299102">
    <property type="component" value="Unassembled WGS sequence"/>
</dbReference>
<evidence type="ECO:0000313" key="2">
    <source>
        <dbReference type="Proteomes" id="UP000299102"/>
    </source>
</evidence>
<proteinExistence type="predicted"/>
<dbReference type="EMBL" id="BGZK01001112">
    <property type="protein sequence ID" value="GBP71533.1"/>
    <property type="molecule type" value="Genomic_DNA"/>
</dbReference>
<sequence length="168" mass="18326">MSSHLKAFTSRFSAGAPVREQWTRPREIIDTSLYVLAAIVIAFGKQKPGVPVVLRCTLTMSDFSEFDDGAGLPSGSVVLLWSASAYQPAPSTDPGNRSRLKCIPRQEKANISEIFKETLMSRLQKASKGASWFRPPMIRPLPCGTYGTVRAADRCTGAGDLHGTRLIK</sequence>
<name>A0A4C1Y891_EUMVA</name>
<protein>
    <submittedName>
        <fullName evidence="1">Uncharacterized protein</fullName>
    </submittedName>
</protein>
<dbReference type="AlphaFoldDB" id="A0A4C1Y891"/>
<evidence type="ECO:0000313" key="1">
    <source>
        <dbReference type="EMBL" id="GBP71533.1"/>
    </source>
</evidence>
<comment type="caution">
    <text evidence="1">The sequence shown here is derived from an EMBL/GenBank/DDBJ whole genome shotgun (WGS) entry which is preliminary data.</text>
</comment>
<keyword evidence="2" id="KW-1185">Reference proteome</keyword>
<organism evidence="1 2">
    <name type="scientific">Eumeta variegata</name>
    <name type="common">Bagworm moth</name>
    <name type="synonym">Eumeta japonica</name>
    <dbReference type="NCBI Taxonomy" id="151549"/>
    <lineage>
        <taxon>Eukaryota</taxon>
        <taxon>Metazoa</taxon>
        <taxon>Ecdysozoa</taxon>
        <taxon>Arthropoda</taxon>
        <taxon>Hexapoda</taxon>
        <taxon>Insecta</taxon>
        <taxon>Pterygota</taxon>
        <taxon>Neoptera</taxon>
        <taxon>Endopterygota</taxon>
        <taxon>Lepidoptera</taxon>
        <taxon>Glossata</taxon>
        <taxon>Ditrysia</taxon>
        <taxon>Tineoidea</taxon>
        <taxon>Psychidae</taxon>
        <taxon>Oiketicinae</taxon>
        <taxon>Eumeta</taxon>
    </lineage>
</organism>
<reference evidence="1 2" key="1">
    <citation type="journal article" date="2019" name="Commun. Biol.">
        <title>The bagworm genome reveals a unique fibroin gene that provides high tensile strength.</title>
        <authorList>
            <person name="Kono N."/>
            <person name="Nakamura H."/>
            <person name="Ohtoshi R."/>
            <person name="Tomita M."/>
            <person name="Numata K."/>
            <person name="Arakawa K."/>
        </authorList>
    </citation>
    <scope>NUCLEOTIDE SEQUENCE [LARGE SCALE GENOMIC DNA]</scope>
</reference>
<gene>
    <name evidence="1" type="ORF">EVAR_50593_1</name>
</gene>
<accession>A0A4C1Y891</accession>